<organism evidence="9 10">
    <name type="scientific">Gregarina niphandrodes</name>
    <name type="common">Septate eugregarine</name>
    <dbReference type="NCBI Taxonomy" id="110365"/>
    <lineage>
        <taxon>Eukaryota</taxon>
        <taxon>Sar</taxon>
        <taxon>Alveolata</taxon>
        <taxon>Apicomplexa</taxon>
        <taxon>Conoidasida</taxon>
        <taxon>Gregarinasina</taxon>
        <taxon>Eugregarinorida</taxon>
        <taxon>Gregarinidae</taxon>
        <taxon>Gregarina</taxon>
    </lineage>
</organism>
<dbReference type="InterPro" id="IPR001672">
    <property type="entry name" value="G6P_Isomerase"/>
</dbReference>
<dbReference type="Gene3D" id="1.10.1390.10">
    <property type="match status" value="1"/>
</dbReference>
<dbReference type="InterPro" id="IPR018189">
    <property type="entry name" value="Phosphoglucose_isomerase_CS"/>
</dbReference>
<dbReference type="PANTHER" id="PTHR11469:SF1">
    <property type="entry name" value="GLUCOSE-6-PHOSPHATE ISOMERASE"/>
    <property type="match status" value="1"/>
</dbReference>
<dbReference type="GO" id="GO:0004347">
    <property type="term" value="F:glucose-6-phosphate isomerase activity"/>
    <property type="evidence" value="ECO:0007669"/>
    <property type="project" value="UniProtKB-EC"/>
</dbReference>
<name>A0A023B9A5_GRENI</name>
<protein>
    <recommendedName>
        <fullName evidence="3 8">Glucose-6-phosphate isomerase</fullName>
        <ecNumber evidence="3 8">5.3.1.9</ecNumber>
    </recommendedName>
</protein>
<dbReference type="InterPro" id="IPR035476">
    <property type="entry name" value="SIS_PGI_1"/>
</dbReference>
<dbReference type="InterPro" id="IPR023096">
    <property type="entry name" value="G6P_Isomerase_C"/>
</dbReference>
<dbReference type="Pfam" id="PF00342">
    <property type="entry name" value="PGI"/>
    <property type="match status" value="1"/>
</dbReference>
<accession>A0A023B9A5</accession>
<sequence>MARFFETEEHLALLDVKNESSLKLMMEDEARVSALQLYAEGLTVDASRSLMTAEEWTKLCALYEHTGVSAKLEAMFKGDKVNFTEKRAVGHAALRQGTPDNKFVVDGHDYAPDVAEVKGRIYKFAESVREGKYVGFTGKKLDTVVCIGIGGSYLGIEFVHEALRTYVPTSGQDPATGRKLRFLANVDPIDSRRALEGLCAETTLVVVASKTFTTAETMLNAKTVREWVLDHYKYTSKDEAGVIGKHFCAVSTNIPACKAFGIKEENIFGFWDWVGGRFSVCSSVGLVPLSLQYGEQVVEEFLGGCRAIDQHVYSNRDKPQTNLAALMALVSFYNASYKNLDCVAILPYCQSLLRFPAHIQQLLMESNGKKAVVAAEGYEAYPGATTERYSGEIYFGEPGTNGQHSFYQLVHQGRVVPCEFIGFTQSQNPVHIKDCPISHDELMSNFFAQPDALALGKTREQLQQENCPEELIPHKTFSGNRPSVCLLFDGALTPAAVGKLLALYEHRVAVEGFLWGINSFDQWGVELGKVLAKNVGAVLKQIREGVPQEKAQSNANLPLPTRKLLERYVAN</sequence>
<dbReference type="GO" id="GO:0097367">
    <property type="term" value="F:carbohydrate derivative binding"/>
    <property type="evidence" value="ECO:0007669"/>
    <property type="project" value="InterPro"/>
</dbReference>
<dbReference type="GO" id="GO:0051156">
    <property type="term" value="P:glucose 6-phosphate metabolic process"/>
    <property type="evidence" value="ECO:0007669"/>
    <property type="project" value="TreeGrafter"/>
</dbReference>
<keyword evidence="10" id="KW-1185">Reference proteome</keyword>
<dbReference type="EC" id="5.3.1.9" evidence="3 8"/>
<keyword evidence="4 8" id="KW-0312">Gluconeogenesis</keyword>
<evidence type="ECO:0000256" key="2">
    <source>
        <dbReference type="ARBA" id="ARBA00006604"/>
    </source>
</evidence>
<dbReference type="GO" id="GO:0006096">
    <property type="term" value="P:glycolytic process"/>
    <property type="evidence" value="ECO:0007669"/>
    <property type="project" value="UniProtKB-UniPathway"/>
</dbReference>
<dbReference type="GeneID" id="22911929"/>
<dbReference type="Proteomes" id="UP000019763">
    <property type="component" value="Unassembled WGS sequence"/>
</dbReference>
<dbReference type="AlphaFoldDB" id="A0A023B9A5"/>
<dbReference type="InterPro" id="IPR035482">
    <property type="entry name" value="SIS_PGI_2"/>
</dbReference>
<evidence type="ECO:0000256" key="3">
    <source>
        <dbReference type="ARBA" id="ARBA00011952"/>
    </source>
</evidence>
<dbReference type="Gene3D" id="3.40.50.10490">
    <property type="entry name" value="Glucose-6-phosphate isomerase like protein, domain 1"/>
    <property type="match status" value="2"/>
</dbReference>
<evidence type="ECO:0000313" key="10">
    <source>
        <dbReference type="Proteomes" id="UP000019763"/>
    </source>
</evidence>
<dbReference type="UniPathway" id="UPA00109">
    <property type="reaction ID" value="UER00181"/>
</dbReference>
<dbReference type="SUPFAM" id="SSF53697">
    <property type="entry name" value="SIS domain"/>
    <property type="match status" value="1"/>
</dbReference>
<comment type="pathway">
    <text evidence="1 8">Carbohydrate degradation; glycolysis; D-glyceraldehyde 3-phosphate and glycerone phosphate from D-glucose: step 2/4.</text>
</comment>
<dbReference type="GO" id="GO:0006094">
    <property type="term" value="P:gluconeogenesis"/>
    <property type="evidence" value="ECO:0007669"/>
    <property type="project" value="UniProtKB-KW"/>
</dbReference>
<gene>
    <name evidence="9" type="ORF">GNI_052150</name>
</gene>
<dbReference type="OMA" id="DWYRQLW"/>
<dbReference type="VEuPathDB" id="CryptoDB:GNI_052150"/>
<dbReference type="InterPro" id="IPR046348">
    <property type="entry name" value="SIS_dom_sf"/>
</dbReference>
<dbReference type="RefSeq" id="XP_011129807.1">
    <property type="nucleotide sequence ID" value="XM_011131505.1"/>
</dbReference>
<evidence type="ECO:0000313" key="9">
    <source>
        <dbReference type="EMBL" id="EZG71897.1"/>
    </source>
</evidence>
<dbReference type="OrthoDB" id="5831190at2759"/>
<comment type="similarity">
    <text evidence="2 8">Belongs to the GPI family.</text>
</comment>
<dbReference type="EMBL" id="AFNH02000398">
    <property type="protein sequence ID" value="EZG71897.1"/>
    <property type="molecule type" value="Genomic_DNA"/>
</dbReference>
<dbReference type="GO" id="GO:0048029">
    <property type="term" value="F:monosaccharide binding"/>
    <property type="evidence" value="ECO:0007669"/>
    <property type="project" value="TreeGrafter"/>
</dbReference>
<evidence type="ECO:0000256" key="6">
    <source>
        <dbReference type="ARBA" id="ARBA00023235"/>
    </source>
</evidence>
<dbReference type="HAMAP" id="MF_00473">
    <property type="entry name" value="G6P_isomerase"/>
    <property type="match status" value="1"/>
</dbReference>
<comment type="caution">
    <text evidence="9">The sequence shown here is derived from an EMBL/GenBank/DDBJ whole genome shotgun (WGS) entry which is preliminary data.</text>
</comment>
<dbReference type="GO" id="GO:0005829">
    <property type="term" value="C:cytosol"/>
    <property type="evidence" value="ECO:0007669"/>
    <property type="project" value="TreeGrafter"/>
</dbReference>
<dbReference type="PROSITE" id="PS51463">
    <property type="entry name" value="P_GLUCOSE_ISOMERASE_3"/>
    <property type="match status" value="1"/>
</dbReference>
<keyword evidence="6 8" id="KW-0413">Isomerase</keyword>
<dbReference type="CDD" id="cd05015">
    <property type="entry name" value="SIS_PGI_1"/>
    <property type="match status" value="1"/>
</dbReference>
<evidence type="ECO:0000256" key="1">
    <source>
        <dbReference type="ARBA" id="ARBA00004926"/>
    </source>
</evidence>
<dbReference type="eggNOG" id="KOG2446">
    <property type="taxonomic scope" value="Eukaryota"/>
</dbReference>
<dbReference type="PANTHER" id="PTHR11469">
    <property type="entry name" value="GLUCOSE-6-PHOSPHATE ISOMERASE"/>
    <property type="match status" value="1"/>
</dbReference>
<dbReference type="NCBIfam" id="NF001211">
    <property type="entry name" value="PRK00179.1"/>
    <property type="match status" value="1"/>
</dbReference>
<proteinExistence type="inferred from homology"/>
<evidence type="ECO:0000256" key="4">
    <source>
        <dbReference type="ARBA" id="ARBA00022432"/>
    </source>
</evidence>
<evidence type="ECO:0000256" key="5">
    <source>
        <dbReference type="ARBA" id="ARBA00023152"/>
    </source>
</evidence>
<dbReference type="PRINTS" id="PR00662">
    <property type="entry name" value="G6PISOMERASE"/>
</dbReference>
<comment type="catalytic activity">
    <reaction evidence="7 8">
        <text>alpha-D-glucose 6-phosphate = beta-D-fructose 6-phosphate</text>
        <dbReference type="Rhea" id="RHEA:11816"/>
        <dbReference type="ChEBI" id="CHEBI:57634"/>
        <dbReference type="ChEBI" id="CHEBI:58225"/>
        <dbReference type="EC" id="5.3.1.9"/>
    </reaction>
</comment>
<evidence type="ECO:0000256" key="7">
    <source>
        <dbReference type="ARBA" id="ARBA00029321"/>
    </source>
</evidence>
<evidence type="ECO:0000256" key="8">
    <source>
        <dbReference type="RuleBase" id="RU000612"/>
    </source>
</evidence>
<dbReference type="CDD" id="cd05016">
    <property type="entry name" value="SIS_PGI_2"/>
    <property type="match status" value="1"/>
</dbReference>
<reference evidence="9" key="1">
    <citation type="submission" date="2013-12" db="EMBL/GenBank/DDBJ databases">
        <authorList>
            <person name="Omoto C.K."/>
            <person name="Sibley D."/>
            <person name="Venepally P."/>
            <person name="Hadjithomas M."/>
            <person name="Karamycheva S."/>
            <person name="Brunk B."/>
            <person name="Roos D."/>
            <person name="Caler E."/>
            <person name="Lorenzi H."/>
        </authorList>
    </citation>
    <scope>NUCLEOTIDE SEQUENCE</scope>
</reference>
<keyword evidence="5 8" id="KW-0324">Glycolysis</keyword>
<dbReference type="PROSITE" id="PS00765">
    <property type="entry name" value="P_GLUCOSE_ISOMERASE_1"/>
    <property type="match status" value="1"/>
</dbReference>
<dbReference type="PROSITE" id="PS00174">
    <property type="entry name" value="P_GLUCOSE_ISOMERASE_2"/>
    <property type="match status" value="1"/>
</dbReference>